<dbReference type="Proteomes" id="UP000824881">
    <property type="component" value="Unassembled WGS sequence"/>
</dbReference>
<accession>A0ACB7IR58</accession>
<gene>
    <name evidence="1" type="ORF">CCMSSC00406_0003851</name>
</gene>
<proteinExistence type="predicted"/>
<name>A0ACB7IR58_PLECO</name>
<sequence>MDMDQCDYATTVFNAIISRGSPVVAFLLEIVLITTLMMEIATPVIAGMVLGIVCLNLAVAAAWFWVRKSRSKAEGQETPSGDHPSHPTHSIGSTFPSPSHSMNDARNPIPSTSLQPFIQPPNMHQIADNTVSRHSFGSILDSYSHPPYKTPPTATLADRKRLSACSASVTLDSSSLYSADSAREEGRDTVPHTCTSLRPNPRVPYPTPRPSWPHQQINGDHRESMSSVGPSASAAPRVKWTAPGRIDCTVPTIESTPSSYVPNSPASTSEHWAYSPRSPLQPVPPLRLERKPLFLSRNAAPPSINSSSQRLSLVSSSSEQPLLPGRLGKADATHYEDKTEAS</sequence>
<dbReference type="EMBL" id="WQMT02000007">
    <property type="protein sequence ID" value="KAG9220752.1"/>
    <property type="molecule type" value="Genomic_DNA"/>
</dbReference>
<reference evidence="1 2" key="1">
    <citation type="journal article" date="2021" name="Appl. Environ. Microbiol.">
        <title>Genetic linkage and physical mapping for an oyster mushroom Pleurotus cornucopiae and QTL analysis for the trait cap color.</title>
        <authorList>
            <person name="Zhang Y."/>
            <person name="Gao W."/>
            <person name="Sonnenberg A."/>
            <person name="Chen Q."/>
            <person name="Zhang J."/>
            <person name="Huang C."/>
        </authorList>
    </citation>
    <scope>NUCLEOTIDE SEQUENCE [LARGE SCALE GENOMIC DNA]</scope>
    <source>
        <strain evidence="1">CCMSSC00406</strain>
    </source>
</reference>
<protein>
    <submittedName>
        <fullName evidence="1">Uncharacterized protein</fullName>
    </submittedName>
</protein>
<comment type="caution">
    <text evidence="1">The sequence shown here is derived from an EMBL/GenBank/DDBJ whole genome shotgun (WGS) entry which is preliminary data.</text>
</comment>
<keyword evidence="2" id="KW-1185">Reference proteome</keyword>
<evidence type="ECO:0000313" key="2">
    <source>
        <dbReference type="Proteomes" id="UP000824881"/>
    </source>
</evidence>
<organism evidence="1 2">
    <name type="scientific">Pleurotus cornucopiae</name>
    <name type="common">Cornucopia mushroom</name>
    <dbReference type="NCBI Taxonomy" id="5321"/>
    <lineage>
        <taxon>Eukaryota</taxon>
        <taxon>Fungi</taxon>
        <taxon>Dikarya</taxon>
        <taxon>Basidiomycota</taxon>
        <taxon>Agaricomycotina</taxon>
        <taxon>Agaricomycetes</taxon>
        <taxon>Agaricomycetidae</taxon>
        <taxon>Agaricales</taxon>
        <taxon>Pleurotineae</taxon>
        <taxon>Pleurotaceae</taxon>
        <taxon>Pleurotus</taxon>
    </lineage>
</organism>
<evidence type="ECO:0000313" key="1">
    <source>
        <dbReference type="EMBL" id="KAG9220752.1"/>
    </source>
</evidence>